<evidence type="ECO:0000259" key="4">
    <source>
        <dbReference type="PROSITE" id="PS51379"/>
    </source>
</evidence>
<evidence type="ECO:0000313" key="5">
    <source>
        <dbReference type="EMBL" id="GAO31745.1"/>
    </source>
</evidence>
<dbReference type="Proteomes" id="UP000032900">
    <property type="component" value="Unassembled WGS sequence"/>
</dbReference>
<dbReference type="PROSITE" id="PS51379">
    <property type="entry name" value="4FE4S_FER_2"/>
    <property type="match status" value="2"/>
</dbReference>
<dbReference type="InterPro" id="IPR017896">
    <property type="entry name" value="4Fe4S_Fe-S-bd"/>
</dbReference>
<keyword evidence="1" id="KW-0479">Metal-binding</keyword>
<evidence type="ECO:0000256" key="1">
    <source>
        <dbReference type="ARBA" id="ARBA00022723"/>
    </source>
</evidence>
<dbReference type="PROSITE" id="PS00198">
    <property type="entry name" value="4FE4S_FER_1"/>
    <property type="match status" value="2"/>
</dbReference>
<dbReference type="STRING" id="1236989.JCM15548_14139"/>
<feature type="domain" description="4Fe-4S ferredoxin-type" evidence="4">
    <location>
        <begin position="43"/>
        <end position="72"/>
    </location>
</feature>
<gene>
    <name evidence="5" type="ORF">JCM15548_14139</name>
</gene>
<name>A0A0E9M3I5_9BACT</name>
<evidence type="ECO:0000313" key="6">
    <source>
        <dbReference type="Proteomes" id="UP000032900"/>
    </source>
</evidence>
<dbReference type="PANTHER" id="PTHR43122">
    <property type="entry name" value="FERREDOXIN SUBUNIT OF PYRUVATE:FLAVODOXIN OXIDOREDUCTASE-RELATED"/>
    <property type="match status" value="1"/>
</dbReference>
<evidence type="ECO:0000256" key="3">
    <source>
        <dbReference type="ARBA" id="ARBA00023014"/>
    </source>
</evidence>
<keyword evidence="2" id="KW-0408">Iron</keyword>
<keyword evidence="6" id="KW-1185">Reference proteome</keyword>
<dbReference type="Pfam" id="PF12838">
    <property type="entry name" value="Fer4_7"/>
    <property type="match status" value="1"/>
</dbReference>
<organism evidence="5 6">
    <name type="scientific">Geofilum rubicundum JCM 15548</name>
    <dbReference type="NCBI Taxonomy" id="1236989"/>
    <lineage>
        <taxon>Bacteria</taxon>
        <taxon>Pseudomonadati</taxon>
        <taxon>Bacteroidota</taxon>
        <taxon>Bacteroidia</taxon>
        <taxon>Marinilabiliales</taxon>
        <taxon>Marinilabiliaceae</taxon>
        <taxon>Geofilum</taxon>
    </lineage>
</organism>
<protein>
    <submittedName>
        <fullName evidence="5">2-oxoglutarate oxidoreductase, delta subunit, putative</fullName>
    </submittedName>
</protein>
<sequence>MAKIRGAIVVDNVTCKGCSLCVASCPTDVIRLADEVNAKGYNYAYMHQPEACIGCANCAMVCPDSCITVYKVKLAETV</sequence>
<dbReference type="AlphaFoldDB" id="A0A0E9M3I5"/>
<dbReference type="PANTHER" id="PTHR43122:SF2">
    <property type="entry name" value="FERREDOXIN SUBUNIT OF PYRUVATE:FLAVODOXIN OXIDOREDUCTASE"/>
    <property type="match status" value="1"/>
</dbReference>
<dbReference type="InterPro" id="IPR017900">
    <property type="entry name" value="4Fe4S_Fe_S_CS"/>
</dbReference>
<feature type="domain" description="4Fe-4S ferredoxin-type" evidence="4">
    <location>
        <begin position="6"/>
        <end position="35"/>
    </location>
</feature>
<keyword evidence="3" id="KW-0411">Iron-sulfur</keyword>
<dbReference type="GO" id="GO:0051536">
    <property type="term" value="F:iron-sulfur cluster binding"/>
    <property type="evidence" value="ECO:0007669"/>
    <property type="project" value="UniProtKB-KW"/>
</dbReference>
<dbReference type="EMBL" id="BAZW01000060">
    <property type="protein sequence ID" value="GAO31745.1"/>
    <property type="molecule type" value="Genomic_DNA"/>
</dbReference>
<reference evidence="5 6" key="1">
    <citation type="journal article" date="2015" name="Microbes Environ.">
        <title>Distribution and evolution of nitrogen fixation genes in the phylum bacteroidetes.</title>
        <authorList>
            <person name="Inoue J."/>
            <person name="Oshima K."/>
            <person name="Suda W."/>
            <person name="Sakamoto M."/>
            <person name="Iino T."/>
            <person name="Noda S."/>
            <person name="Hongoh Y."/>
            <person name="Hattori M."/>
            <person name="Ohkuma M."/>
        </authorList>
    </citation>
    <scope>NUCLEOTIDE SEQUENCE [LARGE SCALE GENOMIC DNA]</scope>
    <source>
        <strain evidence="5">JCM 15548</strain>
    </source>
</reference>
<evidence type="ECO:0000256" key="2">
    <source>
        <dbReference type="ARBA" id="ARBA00023004"/>
    </source>
</evidence>
<dbReference type="GO" id="GO:0046872">
    <property type="term" value="F:metal ion binding"/>
    <property type="evidence" value="ECO:0007669"/>
    <property type="project" value="UniProtKB-KW"/>
</dbReference>
<dbReference type="SUPFAM" id="SSF54862">
    <property type="entry name" value="4Fe-4S ferredoxins"/>
    <property type="match status" value="1"/>
</dbReference>
<dbReference type="OrthoDB" id="9804603at2"/>
<dbReference type="Gene3D" id="3.30.70.20">
    <property type="match status" value="1"/>
</dbReference>
<accession>A0A0E9M3I5</accession>
<dbReference type="RefSeq" id="WP_062128037.1">
    <property type="nucleotide sequence ID" value="NZ_BAZW01000060.1"/>
</dbReference>
<comment type="caution">
    <text evidence="5">The sequence shown here is derived from an EMBL/GenBank/DDBJ whole genome shotgun (WGS) entry which is preliminary data.</text>
</comment>
<proteinExistence type="predicted"/>